<evidence type="ECO:0000313" key="4">
    <source>
        <dbReference type="Proteomes" id="UP000070501"/>
    </source>
</evidence>
<feature type="region of interest" description="Disordered" evidence="1">
    <location>
        <begin position="450"/>
        <end position="484"/>
    </location>
</feature>
<sequence>MARSLCAPGVPAALLLLLLACCLFASPAAAFGAGSVPPASEFNGYVWRHGDISEVLKYLPASFVTAHRFTKLERRTVYLGNWLRDFSQVIDTTCLEAVPEPILRAIVAVMAFMEFGYATDEFDVTRDRLGCYTHLEHIDNPKGYPDDAKKVDPRLRGPVDPRELEIDRRTGMKNYIANSGHGWDTSADYVRRQLRLAIDLGRKGRDRDSASHKESLIHLGAALHTLEDFAAHSNYVELCLRELGEDGVFPMVGDKCTVRVPGWKGKEVPPLITGTFGMLDIFHSFLGEADDMAVLQSKGSLGELEEKLQFGGMAFDQLFDLVKGALEAVTKVAEGAGPLAEQLDTIRTIFQKAENDDTGSVLSVEEEDPQPLQIANATALWTAIEPIFYPHDRIKKWLQEGDEEETPEEVEDQSTNELSDYTTQIVWRFLAMMIESSVKELRNAVRAAKEKVDEEAAKSHSAEIYRDGSDASDPSHSDLSKDHFSNVLNQPAGLVSTITTNWTTQQVVKCWDNPKLSADKTIDEIVKIMHHPAFYSKKAPIQQYMFDTVRGWWEHHPEASRDKIRGMLTRESIQAREHEDQHLTLKDLEGTPKGAAEFPGSRPDVKAPPKKPSVLVKGVNEVIADVQWVAGTAHESTSSLARGVWQVISLPGGLVVAVFRTAQSTAGWAAGRVYNLGAKLWPFRK</sequence>
<dbReference type="EMBL" id="KQ964267">
    <property type="protein sequence ID" value="KXJ86490.1"/>
    <property type="molecule type" value="Genomic_DNA"/>
</dbReference>
<dbReference type="AlphaFoldDB" id="A0A136INH0"/>
<feature type="signal peptide" evidence="2">
    <location>
        <begin position="1"/>
        <end position="30"/>
    </location>
</feature>
<name>A0A136INH0_9PEZI</name>
<dbReference type="PROSITE" id="PS51257">
    <property type="entry name" value="PROKAR_LIPOPROTEIN"/>
    <property type="match status" value="1"/>
</dbReference>
<gene>
    <name evidence="3" type="ORF">Micbo1qcDRAFT_152806</name>
</gene>
<dbReference type="InParanoid" id="A0A136INH0"/>
<protein>
    <submittedName>
        <fullName evidence="3">Heterokaryon incompatibility Het-C</fullName>
    </submittedName>
</protein>
<evidence type="ECO:0000256" key="1">
    <source>
        <dbReference type="SAM" id="MobiDB-lite"/>
    </source>
</evidence>
<keyword evidence="4" id="KW-1185">Reference proteome</keyword>
<dbReference type="PANTHER" id="PTHR14905:SF7">
    <property type="entry name" value="VON WILLEBRAND FACTOR A DOMAIN-CONTAINING PROTEIN 7"/>
    <property type="match status" value="1"/>
</dbReference>
<dbReference type="InterPro" id="IPR010816">
    <property type="entry name" value="Het-C"/>
</dbReference>
<dbReference type="OrthoDB" id="2506204at2759"/>
<feature type="chain" id="PRO_5007292876" evidence="2">
    <location>
        <begin position="31"/>
        <end position="685"/>
    </location>
</feature>
<reference evidence="4" key="1">
    <citation type="submission" date="2016-02" db="EMBL/GenBank/DDBJ databases">
        <title>Draft genome sequence of Microdochium bolleyi, a fungal endophyte of beachgrass.</title>
        <authorList>
            <consortium name="DOE Joint Genome Institute"/>
            <person name="David A.S."/>
            <person name="May G."/>
            <person name="Haridas S."/>
            <person name="Lim J."/>
            <person name="Wang M."/>
            <person name="Labutti K."/>
            <person name="Lipzen A."/>
            <person name="Barry K."/>
            <person name="Grigoriev I.V."/>
        </authorList>
    </citation>
    <scope>NUCLEOTIDE SEQUENCE [LARGE SCALE GENOMIC DNA]</scope>
    <source>
        <strain evidence="4">J235TASD1</strain>
    </source>
</reference>
<proteinExistence type="predicted"/>
<accession>A0A136INH0</accession>
<evidence type="ECO:0000313" key="3">
    <source>
        <dbReference type="EMBL" id="KXJ86490.1"/>
    </source>
</evidence>
<evidence type="ECO:0000256" key="2">
    <source>
        <dbReference type="SAM" id="SignalP"/>
    </source>
</evidence>
<dbReference type="InterPro" id="IPR052577">
    <property type="entry name" value="VWA7"/>
</dbReference>
<organism evidence="3 4">
    <name type="scientific">Microdochium bolleyi</name>
    <dbReference type="NCBI Taxonomy" id="196109"/>
    <lineage>
        <taxon>Eukaryota</taxon>
        <taxon>Fungi</taxon>
        <taxon>Dikarya</taxon>
        <taxon>Ascomycota</taxon>
        <taxon>Pezizomycotina</taxon>
        <taxon>Sordariomycetes</taxon>
        <taxon>Xylariomycetidae</taxon>
        <taxon>Xylariales</taxon>
        <taxon>Microdochiaceae</taxon>
        <taxon>Microdochium</taxon>
    </lineage>
</organism>
<dbReference type="Pfam" id="PF07217">
    <property type="entry name" value="Het-C"/>
    <property type="match status" value="1"/>
</dbReference>
<feature type="region of interest" description="Disordered" evidence="1">
    <location>
        <begin position="590"/>
        <end position="611"/>
    </location>
</feature>
<keyword evidence="2" id="KW-0732">Signal</keyword>
<dbReference type="Proteomes" id="UP000070501">
    <property type="component" value="Unassembled WGS sequence"/>
</dbReference>
<dbReference type="PANTHER" id="PTHR14905">
    <property type="entry name" value="NG37"/>
    <property type="match status" value="1"/>
</dbReference>